<dbReference type="InterPro" id="IPR016024">
    <property type="entry name" value="ARM-type_fold"/>
</dbReference>
<name>A0AA37SXZ8_9ALTE</name>
<organism evidence="1 2">
    <name type="scientific">Agaribacter marinus</name>
    <dbReference type="NCBI Taxonomy" id="1431249"/>
    <lineage>
        <taxon>Bacteria</taxon>
        <taxon>Pseudomonadati</taxon>
        <taxon>Pseudomonadota</taxon>
        <taxon>Gammaproteobacteria</taxon>
        <taxon>Alteromonadales</taxon>
        <taxon>Alteromonadaceae</taxon>
        <taxon>Agaribacter</taxon>
    </lineage>
</organism>
<evidence type="ECO:0000313" key="2">
    <source>
        <dbReference type="Proteomes" id="UP001156601"/>
    </source>
</evidence>
<evidence type="ECO:0008006" key="3">
    <source>
        <dbReference type="Google" id="ProtNLM"/>
    </source>
</evidence>
<dbReference type="InterPro" id="IPR021133">
    <property type="entry name" value="HEAT_type_2"/>
</dbReference>
<reference evidence="1" key="1">
    <citation type="journal article" date="2014" name="Int. J. Syst. Evol. Microbiol.">
        <title>Complete genome sequence of Corynebacterium casei LMG S-19264T (=DSM 44701T), isolated from a smear-ripened cheese.</title>
        <authorList>
            <consortium name="US DOE Joint Genome Institute (JGI-PGF)"/>
            <person name="Walter F."/>
            <person name="Albersmeier A."/>
            <person name="Kalinowski J."/>
            <person name="Ruckert C."/>
        </authorList>
    </citation>
    <scope>NUCLEOTIDE SEQUENCE</scope>
    <source>
        <strain evidence="1">NBRC 110023</strain>
    </source>
</reference>
<keyword evidence="2" id="KW-1185">Reference proteome</keyword>
<dbReference type="Proteomes" id="UP001156601">
    <property type="component" value="Unassembled WGS sequence"/>
</dbReference>
<dbReference type="AlphaFoldDB" id="A0AA37SXZ8"/>
<protein>
    <recommendedName>
        <fullName evidence="3">DNA alkylation repair protein</fullName>
    </recommendedName>
</protein>
<reference evidence="1" key="2">
    <citation type="submission" date="2023-01" db="EMBL/GenBank/DDBJ databases">
        <title>Draft genome sequence of Agaribacter marinus strain NBRC 110023.</title>
        <authorList>
            <person name="Sun Q."/>
            <person name="Mori K."/>
        </authorList>
    </citation>
    <scope>NUCLEOTIDE SEQUENCE</scope>
    <source>
        <strain evidence="1">NBRC 110023</strain>
    </source>
</reference>
<proteinExistence type="predicted"/>
<dbReference type="EMBL" id="BSOT01000005">
    <property type="protein sequence ID" value="GLR69776.1"/>
    <property type="molecule type" value="Genomic_DNA"/>
</dbReference>
<accession>A0AA37SXZ8</accession>
<dbReference type="RefSeq" id="WP_284216088.1">
    <property type="nucleotide sequence ID" value="NZ_BSOT01000005.1"/>
</dbReference>
<dbReference type="Gene3D" id="1.25.40.290">
    <property type="entry name" value="ARM repeat domains"/>
    <property type="match status" value="1"/>
</dbReference>
<dbReference type="PROSITE" id="PS50077">
    <property type="entry name" value="HEAT_REPEAT"/>
    <property type="match status" value="1"/>
</dbReference>
<sequence>MTEPFKNKYNAEVIAIMGDHLKRVWPEFDTIGFGNMCRDGLEALELKERIARISEALNEFLPQDDFDFAVSVMQESLAPYGADWEQGVTGWGTLPFNHYASTYGLKHFDTSMAFFRETTSHFSAEFDIRFFLLHYPKCTLELLHKWVNDPNYHVRRLVSEGTRPRLPWAMKLQPFIDDPSPILPLLETLRDDQEGYVRRSVANNLNDIAKDHPDLVASIAKEWLKGADKNRESLVKHACRTLIKKGHKPTLEALGYADPEVVLEVLSIKTPKVEFGGALVFEVTLHSKSGKPQNLIIDYAIHHRKANGSALPKVFKWKNMALKANDVLSAAKKHVIKPITTRTYYNGTHSVEIFVNGVSLGKQDFELHGI</sequence>
<dbReference type="SUPFAM" id="SSF48371">
    <property type="entry name" value="ARM repeat"/>
    <property type="match status" value="1"/>
</dbReference>
<gene>
    <name evidence="1" type="ORF">GCM10007852_06840</name>
</gene>
<comment type="caution">
    <text evidence="1">The sequence shown here is derived from an EMBL/GenBank/DDBJ whole genome shotgun (WGS) entry which is preliminary data.</text>
</comment>
<evidence type="ECO:0000313" key="1">
    <source>
        <dbReference type="EMBL" id="GLR69776.1"/>
    </source>
</evidence>